<evidence type="ECO:0000313" key="2">
    <source>
        <dbReference type="EMBL" id="RWR97964.1"/>
    </source>
</evidence>
<evidence type="ECO:0000313" key="3">
    <source>
        <dbReference type="Proteomes" id="UP000283530"/>
    </source>
</evidence>
<comment type="caution">
    <text evidence="2">The sequence shown here is derived from an EMBL/GenBank/DDBJ whole genome shotgun (WGS) entry which is preliminary data.</text>
</comment>
<sequence>MNPRMKRKYPQQWEPRDLVVTIPFLVEDRIRLTSLHHETDRICRRHPRDLHKQAKREGATSSRSPPGSGLLPTGRPEPFSRKKSTGVGMVLQQPKGLRNSPLQERGIQLPRTKESTPRSRISPVESPPFDENREWIRHVEKQKI</sequence>
<evidence type="ECO:0000256" key="1">
    <source>
        <dbReference type="SAM" id="MobiDB-lite"/>
    </source>
</evidence>
<gene>
    <name evidence="2" type="ORF">CKAN_02744100</name>
</gene>
<organism evidence="2 3">
    <name type="scientific">Cinnamomum micranthum f. kanehirae</name>
    <dbReference type="NCBI Taxonomy" id="337451"/>
    <lineage>
        <taxon>Eukaryota</taxon>
        <taxon>Viridiplantae</taxon>
        <taxon>Streptophyta</taxon>
        <taxon>Embryophyta</taxon>
        <taxon>Tracheophyta</taxon>
        <taxon>Spermatophyta</taxon>
        <taxon>Magnoliopsida</taxon>
        <taxon>Magnoliidae</taxon>
        <taxon>Laurales</taxon>
        <taxon>Lauraceae</taxon>
        <taxon>Cinnamomum</taxon>
    </lineage>
</organism>
<protein>
    <submittedName>
        <fullName evidence="2">Uncharacterized protein</fullName>
    </submittedName>
</protein>
<dbReference type="AlphaFoldDB" id="A0A443Q4K9"/>
<feature type="compositionally biased region" description="Low complexity" evidence="1">
    <location>
        <begin position="60"/>
        <end position="76"/>
    </location>
</feature>
<dbReference type="EMBL" id="QPKB01000283">
    <property type="protein sequence ID" value="RWR97964.1"/>
    <property type="molecule type" value="Genomic_DNA"/>
</dbReference>
<proteinExistence type="predicted"/>
<name>A0A443Q4K9_9MAGN</name>
<reference evidence="2 3" key="1">
    <citation type="journal article" date="2019" name="Nat. Plants">
        <title>Stout camphor tree genome fills gaps in understanding of flowering plant genome evolution.</title>
        <authorList>
            <person name="Chaw S.M."/>
            <person name="Liu Y.C."/>
            <person name="Wu Y.W."/>
            <person name="Wang H.Y."/>
            <person name="Lin C.I."/>
            <person name="Wu C.S."/>
            <person name="Ke H.M."/>
            <person name="Chang L.Y."/>
            <person name="Hsu C.Y."/>
            <person name="Yang H.T."/>
            <person name="Sudianto E."/>
            <person name="Hsu M.H."/>
            <person name="Wu K.P."/>
            <person name="Wang L.N."/>
            <person name="Leebens-Mack J.H."/>
            <person name="Tsai I.J."/>
        </authorList>
    </citation>
    <scope>NUCLEOTIDE SEQUENCE [LARGE SCALE GENOMIC DNA]</scope>
    <source>
        <strain evidence="3">cv. Chaw 1501</strain>
        <tissue evidence="2">Young leaves</tissue>
    </source>
</reference>
<accession>A0A443Q4K9</accession>
<dbReference type="Proteomes" id="UP000283530">
    <property type="component" value="Unassembled WGS sequence"/>
</dbReference>
<feature type="region of interest" description="Disordered" evidence="1">
    <location>
        <begin position="36"/>
        <end position="133"/>
    </location>
</feature>
<keyword evidence="3" id="KW-1185">Reference proteome</keyword>